<sequence length="215" mass="24214">MTMKNFILFLFVFVLFSCRTTKLPKGTTALSQKTSAGFIPNRLVNEAAQTSYGTVFFDASKRSAVTTIYDTAKVRPMYLAEEQPDAVVSFVENVTAGLTASSDANDIQATANLTRALSTTVQKMTTKSNALNYLRTSLYRLNESFYNNTVDTTYAHLYKESLKYAKEIQLKELQLQILQEQNDTIPNVEESLTTLREARTQNEVTPIESEEKEDK</sequence>
<protein>
    <recommendedName>
        <fullName evidence="4">Lipoprotein</fullName>
    </recommendedName>
</protein>
<dbReference type="Proteomes" id="UP001500507">
    <property type="component" value="Unassembled WGS sequence"/>
</dbReference>
<reference evidence="3" key="1">
    <citation type="journal article" date="2019" name="Int. J. Syst. Evol. Microbiol.">
        <title>The Global Catalogue of Microorganisms (GCM) 10K type strain sequencing project: providing services to taxonomists for standard genome sequencing and annotation.</title>
        <authorList>
            <consortium name="The Broad Institute Genomics Platform"/>
            <consortium name="The Broad Institute Genome Sequencing Center for Infectious Disease"/>
            <person name="Wu L."/>
            <person name="Ma J."/>
        </authorList>
    </citation>
    <scope>NUCLEOTIDE SEQUENCE [LARGE SCALE GENOMIC DNA]</scope>
    <source>
        <strain evidence="3">JCM 16082</strain>
    </source>
</reference>
<comment type="caution">
    <text evidence="2">The sequence shown here is derived from an EMBL/GenBank/DDBJ whole genome shotgun (WGS) entry which is preliminary data.</text>
</comment>
<dbReference type="EMBL" id="BAAAFG010000005">
    <property type="protein sequence ID" value="GAA0871747.1"/>
    <property type="molecule type" value="Genomic_DNA"/>
</dbReference>
<dbReference type="PROSITE" id="PS51257">
    <property type="entry name" value="PROKAR_LIPOPROTEIN"/>
    <property type="match status" value="1"/>
</dbReference>
<evidence type="ECO:0000313" key="2">
    <source>
        <dbReference type="EMBL" id="GAA0871747.1"/>
    </source>
</evidence>
<evidence type="ECO:0000313" key="3">
    <source>
        <dbReference type="Proteomes" id="UP001500507"/>
    </source>
</evidence>
<dbReference type="RefSeq" id="WP_343764407.1">
    <property type="nucleotide sequence ID" value="NZ_BAAAFG010000005.1"/>
</dbReference>
<feature type="chain" id="PRO_5046613022" description="Lipoprotein" evidence="1">
    <location>
        <begin position="20"/>
        <end position="215"/>
    </location>
</feature>
<name>A0ABP3XTZ2_9FLAO</name>
<keyword evidence="1" id="KW-0732">Signal</keyword>
<evidence type="ECO:0008006" key="4">
    <source>
        <dbReference type="Google" id="ProtNLM"/>
    </source>
</evidence>
<keyword evidence="3" id="KW-1185">Reference proteome</keyword>
<organism evidence="2 3">
    <name type="scientific">Gangjinia marincola</name>
    <dbReference type="NCBI Taxonomy" id="578463"/>
    <lineage>
        <taxon>Bacteria</taxon>
        <taxon>Pseudomonadati</taxon>
        <taxon>Bacteroidota</taxon>
        <taxon>Flavobacteriia</taxon>
        <taxon>Flavobacteriales</taxon>
        <taxon>Flavobacteriaceae</taxon>
        <taxon>Gangjinia</taxon>
    </lineage>
</organism>
<evidence type="ECO:0000256" key="1">
    <source>
        <dbReference type="SAM" id="SignalP"/>
    </source>
</evidence>
<accession>A0ABP3XTZ2</accession>
<feature type="signal peptide" evidence="1">
    <location>
        <begin position="1"/>
        <end position="19"/>
    </location>
</feature>
<proteinExistence type="predicted"/>
<gene>
    <name evidence="2" type="ORF">GCM10009117_08930</name>
</gene>